<dbReference type="RefSeq" id="WP_207334296.1">
    <property type="nucleotide sequence ID" value="NZ_JAFMYU010000003.1"/>
</dbReference>
<comment type="caution">
    <text evidence="3">The sequence shown here is derived from an EMBL/GenBank/DDBJ whole genome shotgun (WGS) entry which is preliminary data.</text>
</comment>
<dbReference type="GO" id="GO:0008270">
    <property type="term" value="F:zinc ion binding"/>
    <property type="evidence" value="ECO:0007669"/>
    <property type="project" value="InterPro"/>
</dbReference>
<keyword evidence="3" id="KW-0255">Endonuclease</keyword>
<dbReference type="GO" id="GO:0003676">
    <property type="term" value="F:nucleic acid binding"/>
    <property type="evidence" value="ECO:0007669"/>
    <property type="project" value="InterPro"/>
</dbReference>
<name>A0A939G1V6_9BACT</name>
<feature type="domain" description="HNH nuclease" evidence="2">
    <location>
        <begin position="24"/>
        <end position="78"/>
    </location>
</feature>
<dbReference type="Gene3D" id="1.10.30.50">
    <property type="match status" value="1"/>
</dbReference>
<proteinExistence type="predicted"/>
<dbReference type="Pfam" id="PF01844">
    <property type="entry name" value="HNH"/>
    <property type="match status" value="1"/>
</dbReference>
<protein>
    <submittedName>
        <fullName evidence="3">HNH endonuclease</fullName>
    </submittedName>
</protein>
<reference evidence="3 4" key="1">
    <citation type="submission" date="2021-03" db="EMBL/GenBank/DDBJ databases">
        <title>Fibrella sp. HMF5036 genome sequencing and assembly.</title>
        <authorList>
            <person name="Kang H."/>
            <person name="Kim H."/>
            <person name="Bae S."/>
            <person name="Joh K."/>
        </authorList>
    </citation>
    <scope>NUCLEOTIDE SEQUENCE [LARGE SCALE GENOMIC DNA]</scope>
    <source>
        <strain evidence="3 4">HMF5036</strain>
    </source>
</reference>
<dbReference type="Proteomes" id="UP000664795">
    <property type="component" value="Unassembled WGS sequence"/>
</dbReference>
<feature type="compositionally biased region" description="Polar residues" evidence="1">
    <location>
        <begin position="61"/>
        <end position="74"/>
    </location>
</feature>
<evidence type="ECO:0000259" key="2">
    <source>
        <dbReference type="SMART" id="SM00507"/>
    </source>
</evidence>
<dbReference type="GO" id="GO:0004519">
    <property type="term" value="F:endonuclease activity"/>
    <property type="evidence" value="ECO:0007669"/>
    <property type="project" value="UniProtKB-KW"/>
</dbReference>
<gene>
    <name evidence="3" type="ORF">J2I48_04955</name>
</gene>
<dbReference type="PANTHER" id="PTHR33427:SF2">
    <property type="entry name" value="TRICHOHYALIN"/>
    <property type="match status" value="1"/>
</dbReference>
<evidence type="ECO:0000313" key="3">
    <source>
        <dbReference type="EMBL" id="MBO0930331.1"/>
    </source>
</evidence>
<keyword evidence="3" id="KW-0378">Hydrolase</keyword>
<keyword evidence="4" id="KW-1185">Reference proteome</keyword>
<dbReference type="CDD" id="cd00085">
    <property type="entry name" value="HNHc"/>
    <property type="match status" value="1"/>
</dbReference>
<feature type="region of interest" description="Disordered" evidence="1">
    <location>
        <begin position="58"/>
        <end position="79"/>
    </location>
</feature>
<sequence>MTLKEKKPLAWRVFQKGEPIPGKNPDLHRLDAYGTLIYWPHHGKPWEMGWEIDHRKPLSKGGSNNIRNLQPTHWKTNRQKGATYPFGIESVDPLPVSRLLKPARKRK</sequence>
<dbReference type="EMBL" id="JAFMYU010000003">
    <property type="protein sequence ID" value="MBO0930331.1"/>
    <property type="molecule type" value="Genomic_DNA"/>
</dbReference>
<dbReference type="PANTHER" id="PTHR33427">
    <property type="entry name" value="HNH ENDONUCLEASE"/>
    <property type="match status" value="1"/>
</dbReference>
<dbReference type="InterPro" id="IPR002711">
    <property type="entry name" value="HNH"/>
</dbReference>
<accession>A0A939G1V6</accession>
<organism evidence="3 4">
    <name type="scientific">Fibrella aquatilis</name>
    <dbReference type="NCBI Taxonomy" id="2817059"/>
    <lineage>
        <taxon>Bacteria</taxon>
        <taxon>Pseudomonadati</taxon>
        <taxon>Bacteroidota</taxon>
        <taxon>Cytophagia</taxon>
        <taxon>Cytophagales</taxon>
        <taxon>Spirosomataceae</taxon>
        <taxon>Fibrella</taxon>
    </lineage>
</organism>
<dbReference type="SMART" id="SM00507">
    <property type="entry name" value="HNHc"/>
    <property type="match status" value="1"/>
</dbReference>
<dbReference type="InterPro" id="IPR003615">
    <property type="entry name" value="HNH_nuc"/>
</dbReference>
<dbReference type="AlphaFoldDB" id="A0A939G1V6"/>
<evidence type="ECO:0000313" key="4">
    <source>
        <dbReference type="Proteomes" id="UP000664795"/>
    </source>
</evidence>
<keyword evidence="3" id="KW-0540">Nuclease</keyword>
<evidence type="ECO:0000256" key="1">
    <source>
        <dbReference type="SAM" id="MobiDB-lite"/>
    </source>
</evidence>